<dbReference type="EMBL" id="JAPEUR010000226">
    <property type="protein sequence ID" value="KAJ4314593.1"/>
    <property type="molecule type" value="Genomic_DNA"/>
</dbReference>
<evidence type="ECO:0000256" key="2">
    <source>
        <dbReference type="ARBA" id="ARBA00023242"/>
    </source>
</evidence>
<proteinExistence type="predicted"/>
<dbReference type="Pfam" id="PF11951">
    <property type="entry name" value="Fungal_trans_2"/>
    <property type="match status" value="1"/>
</dbReference>
<dbReference type="PANTHER" id="PTHR37534:SF46">
    <property type="entry name" value="ZN(II)2CYS6 TRANSCRIPTION FACTOR (EUROFUNG)"/>
    <property type="match status" value="1"/>
</dbReference>
<dbReference type="InterPro" id="IPR021858">
    <property type="entry name" value="Fun_TF"/>
</dbReference>
<keyword evidence="2" id="KW-0539">Nucleus</keyword>
<evidence type="ECO:0000256" key="1">
    <source>
        <dbReference type="ARBA" id="ARBA00004123"/>
    </source>
</evidence>
<dbReference type="GO" id="GO:0005634">
    <property type="term" value="C:nucleus"/>
    <property type="evidence" value="ECO:0007669"/>
    <property type="project" value="UniProtKB-SubCell"/>
</dbReference>
<dbReference type="Proteomes" id="UP001140502">
    <property type="component" value="Unassembled WGS sequence"/>
</dbReference>
<keyword evidence="4" id="KW-1185">Reference proteome</keyword>
<name>A0A9W8W7H4_9HYPO</name>
<organism evidence="3 4">
    <name type="scientific">Fusarium piperis</name>
    <dbReference type="NCBI Taxonomy" id="1435070"/>
    <lineage>
        <taxon>Eukaryota</taxon>
        <taxon>Fungi</taxon>
        <taxon>Dikarya</taxon>
        <taxon>Ascomycota</taxon>
        <taxon>Pezizomycotina</taxon>
        <taxon>Sordariomycetes</taxon>
        <taxon>Hypocreomycetidae</taxon>
        <taxon>Hypocreales</taxon>
        <taxon>Nectriaceae</taxon>
        <taxon>Fusarium</taxon>
        <taxon>Fusarium solani species complex</taxon>
    </lineage>
</organism>
<accession>A0A9W8W7H4</accession>
<reference evidence="3" key="1">
    <citation type="submission" date="2022-10" db="EMBL/GenBank/DDBJ databases">
        <title>Tapping the CABI collections for fungal endophytes: first genome assemblies for Collariella, Neodidymelliopsis, Ascochyta clinopodiicola, Didymella pomorum, Didymosphaeria variabile, Neocosmospora piperis and Neocucurbitaria cava.</title>
        <authorList>
            <person name="Hill R."/>
        </authorList>
    </citation>
    <scope>NUCLEOTIDE SEQUENCE</scope>
    <source>
        <strain evidence="3">IMI 366586</strain>
    </source>
</reference>
<dbReference type="PANTHER" id="PTHR37534">
    <property type="entry name" value="TRANSCRIPTIONAL ACTIVATOR PROTEIN UGA3"/>
    <property type="match status" value="1"/>
</dbReference>
<comment type="caution">
    <text evidence="3">The sequence shown here is derived from an EMBL/GenBank/DDBJ whole genome shotgun (WGS) entry which is preliminary data.</text>
</comment>
<protein>
    <submittedName>
        <fullName evidence="3">Uncharacterized protein</fullName>
    </submittedName>
</protein>
<dbReference type="AlphaFoldDB" id="A0A9W8W7H4"/>
<sequence>MLILVSFEVFSGSNRWQTHYNAIRGWVKSRGQDCDVSPFLKAWVCLLDTQYSLNSGQPGISGLEAWLDTPPDPEQAGDTIDVLFGCSTQLPRLMRAASELELSRSTGKLPQQEVLARAETLQAAIRQTQIPEGSEPSLGVVCQQSRCQFATLLSMDKAELCRRMVATAEIFRHCLHLFVFRVSHSPSIPLSDEMQDSLRVALDLLPVVPDALGPGANLGWCLVIIGSELDLVEERSYIRSRWAALEILGIHNCYNGKRGLEAVWAHRDGSQGLATGVRRWQDVMQDRGEMQILI</sequence>
<gene>
    <name evidence="3" type="ORF">N0V84_008817</name>
</gene>
<comment type="subcellular location">
    <subcellularLocation>
        <location evidence="1">Nucleus</location>
    </subcellularLocation>
</comment>
<dbReference type="OrthoDB" id="5069391at2759"/>
<evidence type="ECO:0000313" key="3">
    <source>
        <dbReference type="EMBL" id="KAJ4314593.1"/>
    </source>
</evidence>
<evidence type="ECO:0000313" key="4">
    <source>
        <dbReference type="Proteomes" id="UP001140502"/>
    </source>
</evidence>